<protein>
    <submittedName>
        <fullName evidence="2">Uncharacterized protein</fullName>
    </submittedName>
</protein>
<dbReference type="PANTHER" id="PTHR34781:SF2">
    <property type="entry name" value="TRANSMEMBRANE PROTEIN"/>
    <property type="match status" value="1"/>
</dbReference>
<keyword evidence="3" id="KW-1185">Reference proteome</keyword>
<name>A0AAD3XS01_NEPGR</name>
<reference evidence="2" key="1">
    <citation type="submission" date="2023-05" db="EMBL/GenBank/DDBJ databases">
        <title>Nepenthes gracilis genome sequencing.</title>
        <authorList>
            <person name="Fukushima K."/>
        </authorList>
    </citation>
    <scope>NUCLEOTIDE SEQUENCE</scope>
    <source>
        <strain evidence="2">SING2019-196</strain>
    </source>
</reference>
<dbReference type="AlphaFoldDB" id="A0AAD3XS01"/>
<dbReference type="Proteomes" id="UP001279734">
    <property type="component" value="Unassembled WGS sequence"/>
</dbReference>
<dbReference type="EMBL" id="BSYO01000014">
    <property type="protein sequence ID" value="GMH15043.1"/>
    <property type="molecule type" value="Genomic_DNA"/>
</dbReference>
<dbReference type="PANTHER" id="PTHR34781">
    <property type="entry name" value="TRANSMEMBRANE PROTEIN"/>
    <property type="match status" value="1"/>
</dbReference>
<evidence type="ECO:0000313" key="2">
    <source>
        <dbReference type="EMBL" id="GMH15043.1"/>
    </source>
</evidence>
<gene>
    <name evidence="2" type="ORF">Nepgr_016884</name>
</gene>
<keyword evidence="1" id="KW-0472">Membrane</keyword>
<proteinExistence type="predicted"/>
<feature type="transmembrane region" description="Helical" evidence="1">
    <location>
        <begin position="97"/>
        <end position="119"/>
    </location>
</feature>
<organism evidence="2 3">
    <name type="scientific">Nepenthes gracilis</name>
    <name type="common">Slender pitcher plant</name>
    <dbReference type="NCBI Taxonomy" id="150966"/>
    <lineage>
        <taxon>Eukaryota</taxon>
        <taxon>Viridiplantae</taxon>
        <taxon>Streptophyta</taxon>
        <taxon>Embryophyta</taxon>
        <taxon>Tracheophyta</taxon>
        <taxon>Spermatophyta</taxon>
        <taxon>Magnoliopsida</taxon>
        <taxon>eudicotyledons</taxon>
        <taxon>Gunneridae</taxon>
        <taxon>Pentapetalae</taxon>
        <taxon>Caryophyllales</taxon>
        <taxon>Nepenthaceae</taxon>
        <taxon>Nepenthes</taxon>
    </lineage>
</organism>
<keyword evidence="1" id="KW-1133">Transmembrane helix</keyword>
<keyword evidence="1" id="KW-0812">Transmembrane</keyword>
<accession>A0AAD3XS01</accession>
<evidence type="ECO:0000256" key="1">
    <source>
        <dbReference type="SAM" id="Phobius"/>
    </source>
</evidence>
<feature type="transmembrane region" description="Helical" evidence="1">
    <location>
        <begin position="66"/>
        <end position="91"/>
    </location>
</feature>
<sequence>MRTEQEDEDEQFKVLYELCSMIIHVVRCPPPLTFPSPALYSPEGSSSSSKHLTASAQISPPAFASLFLGISLALMLFGSLTFVIGIILMPWVIGFVLLFYFAGIVSNLFEFAGSLLGLASSWKDMSAW</sequence>
<comment type="caution">
    <text evidence="2">The sequence shown here is derived from an EMBL/GenBank/DDBJ whole genome shotgun (WGS) entry which is preliminary data.</text>
</comment>
<evidence type="ECO:0000313" key="3">
    <source>
        <dbReference type="Proteomes" id="UP001279734"/>
    </source>
</evidence>